<name>A0A147KA14_9BACI</name>
<dbReference type="Pfam" id="PF01464">
    <property type="entry name" value="SLT"/>
    <property type="match status" value="1"/>
</dbReference>
<dbReference type="PATRIC" id="fig|1150625.3.peg.982"/>
<protein>
    <recommendedName>
        <fullName evidence="1">Transglycosylase SLT domain-containing protein</fullName>
    </recommendedName>
</protein>
<dbReference type="OrthoDB" id="9815002at2"/>
<dbReference type="PANTHER" id="PTHR37423">
    <property type="entry name" value="SOLUBLE LYTIC MUREIN TRANSGLYCOSYLASE-RELATED"/>
    <property type="match status" value="1"/>
</dbReference>
<dbReference type="PANTHER" id="PTHR37423:SF2">
    <property type="entry name" value="MEMBRANE-BOUND LYTIC MUREIN TRANSGLYCOSYLASE C"/>
    <property type="match status" value="1"/>
</dbReference>
<dbReference type="Proteomes" id="UP000074108">
    <property type="component" value="Unassembled WGS sequence"/>
</dbReference>
<dbReference type="STRING" id="1150625.Q75_04690"/>
<dbReference type="InterPro" id="IPR008258">
    <property type="entry name" value="Transglycosylase_SLT_dom_1"/>
</dbReference>
<dbReference type="CDD" id="cd00254">
    <property type="entry name" value="LT-like"/>
    <property type="match status" value="1"/>
</dbReference>
<accession>A0A147KA14</accession>
<gene>
    <name evidence="2" type="ORF">Q75_04690</name>
</gene>
<dbReference type="InterPro" id="IPR023346">
    <property type="entry name" value="Lysozyme-like_dom_sf"/>
</dbReference>
<dbReference type="RefSeq" id="WP_059282430.1">
    <property type="nucleotide sequence ID" value="NZ_LDYG01000021.1"/>
</dbReference>
<dbReference type="SUPFAM" id="SSF53955">
    <property type="entry name" value="Lysozyme-like"/>
    <property type="match status" value="1"/>
</dbReference>
<evidence type="ECO:0000313" key="3">
    <source>
        <dbReference type="Proteomes" id="UP000074108"/>
    </source>
</evidence>
<dbReference type="Gene3D" id="1.10.530.10">
    <property type="match status" value="1"/>
</dbReference>
<reference evidence="2 3" key="1">
    <citation type="journal article" date="2016" name="Front. Microbiol.">
        <title>Microevolution Analysis of Bacillus coahuilensis Unveils Differences in Phosphorus Acquisition Strategies and Their Regulation.</title>
        <authorList>
            <person name="Gomez-Lunar Z."/>
            <person name="Hernandez-Gonzalez I."/>
            <person name="Rodriguez-Torres M.D."/>
            <person name="Souza V."/>
            <person name="Olmedo-Alvarez G."/>
        </authorList>
    </citation>
    <scope>NUCLEOTIDE SEQUENCE [LARGE SCALE GENOMIC DNA]</scope>
    <source>
        <strain evidence="3">p1.1.43</strain>
    </source>
</reference>
<sequence>MDIQSMKTMLQLKGLQGISSTVQGNTTSLTSTSDLFQQVLQTALQSQLNTTTSNGTLGNVYQQLQSFTFPSVNRISSAPLPKDSTTTIPTDLESIIGQASRTFGLPKELISAVIQTESNYQSNAVSHAGASGLMQLMPKTAASLGVTDIFNPTQNVMAGSKYLRQMLDQFDQDLDLALAAYNAGPGNVQKYGGIPPFKETIQYVQKVKNAMV</sequence>
<dbReference type="EMBL" id="LDYG01000021">
    <property type="protein sequence ID" value="KUP07534.1"/>
    <property type="molecule type" value="Genomic_DNA"/>
</dbReference>
<keyword evidence="3" id="KW-1185">Reference proteome</keyword>
<proteinExistence type="predicted"/>
<feature type="domain" description="Transglycosylase SLT" evidence="1">
    <location>
        <begin position="95"/>
        <end position="200"/>
    </location>
</feature>
<dbReference type="AlphaFoldDB" id="A0A147KA14"/>
<organism evidence="2 3">
    <name type="scientific">Bacillus coahuilensis p1.1.43</name>
    <dbReference type="NCBI Taxonomy" id="1150625"/>
    <lineage>
        <taxon>Bacteria</taxon>
        <taxon>Bacillati</taxon>
        <taxon>Bacillota</taxon>
        <taxon>Bacilli</taxon>
        <taxon>Bacillales</taxon>
        <taxon>Bacillaceae</taxon>
        <taxon>Bacillus</taxon>
    </lineage>
</organism>
<comment type="caution">
    <text evidence="2">The sequence shown here is derived from an EMBL/GenBank/DDBJ whole genome shotgun (WGS) entry which is preliminary data.</text>
</comment>
<evidence type="ECO:0000259" key="1">
    <source>
        <dbReference type="Pfam" id="PF01464"/>
    </source>
</evidence>
<evidence type="ECO:0000313" key="2">
    <source>
        <dbReference type="EMBL" id="KUP07534.1"/>
    </source>
</evidence>